<feature type="compositionally biased region" description="Basic and acidic residues" evidence="2">
    <location>
        <begin position="1077"/>
        <end position="1092"/>
    </location>
</feature>
<evidence type="ECO:0000256" key="3">
    <source>
        <dbReference type="SAM" id="SignalP"/>
    </source>
</evidence>
<name>A0A0G4MY81_VERLO</name>
<dbReference type="InterPro" id="IPR056884">
    <property type="entry name" value="NPHP3-like_N"/>
</dbReference>
<dbReference type="AlphaFoldDB" id="A0A0G4MY81"/>
<dbReference type="InterPro" id="IPR029058">
    <property type="entry name" value="AB_hydrolase_fold"/>
</dbReference>
<evidence type="ECO:0000259" key="4">
    <source>
        <dbReference type="Pfam" id="PF24883"/>
    </source>
</evidence>
<feature type="compositionally biased region" description="Polar residues" evidence="2">
    <location>
        <begin position="755"/>
        <end position="767"/>
    </location>
</feature>
<evidence type="ECO:0000313" key="5">
    <source>
        <dbReference type="EMBL" id="CRK39162.1"/>
    </source>
</evidence>
<sequence length="1117" mass="123156">MKFLWAMLFTTFCVVAALVYTKLKKARRRSKDARSNGLYIISNPENAKFVIVAVHGLGTHPERTWEALPPRSRDSTEKTQPVHLLRHILKEDFPEARILMHAHNSDWMINAPVKTARQIGEQLIAELTEHLSKHSCLPIVFIGHSFGGIIIKERRFNILIKLKDARRGKTELLAFCEAKPLTLGWLSLGLVVDRISARGIHDAREYLIDTDHSGLNKCRNKSDPLYVELQRQVKRLIPNTTPKLNDSQLFVKAQLSCVPGAVFDDVENGAEACLDRTRVELLGDIREWMCDPNREPLCWLHGKAGTGKSTIAQSVARELAAKGLLAASFFFKRGEGDRGRSRLFYPTIAAQLASSFPAAAAQMRHTIEGNPDIASKSLGEQFRMLVLKPLENVSVASSMTVVIDALDECDGENDIKAIITQLSQIKKITSIPLNFFITSRNEPPIREGFKSIQSTVGYRTLLAFPYAMLAGYLPFDDDPANPEGDNINLLYKYIVNTPLTFPEYVTPHARDLLRRILVPNPRKRADLFEVARHSWLSEYAHVVEFITSSTTTPGEIQNTTVPAEDDKPMVARSASVREPSRSSKASGPTSVGGLASKHGNIDPEAENASAKPTQAKDSKRRTVQVEYVAPTTQTQRGEAAAQSPGRGKSRARSSSQGPVEVNNSPKDKPLPRDPPVSKDSYSKSSRQNTRPPSAYRNNVPATTRPGRDTRSTSDNVYMTTGGRPQTGGSMTSSGSMGLGSGARASYGQPIPPSVAGTNVHGSIQQPNAHEAQTMGHPSVSAVPPKFARVSGFEHGSEKPGPSPTSEGRGHRRSSTLTDIGSKLLGRNGSMFGGKNKRRSEHPIEDKSRKYPPVSMPNNIPGNGEPRASIDSRASRRSFSLGFGKKRSGSISGSHTSLEKPQNPRRFSLLPQSFSRAMGINKDSGSPPPDSQMSQQDLPIQDPAEMDDQRRYGDRPVQSRGQAAYFDGAEYDSSYQRNHEQPHSHSEPMLQQQSYQPRVSSQHTRQANAIPPHMQQQQQQQGSVLNTGSDSSLESQQHRRQGSVPYQAGGFSESDGYDGRKPLGARNNRGFLQKPNKKFTDAYDQDNYHHGHEGSSGAAKRVMDFFRRRGKARGGEER</sequence>
<dbReference type="Pfam" id="PF24883">
    <property type="entry name" value="NPHP3_N"/>
    <property type="match status" value="1"/>
</dbReference>
<feature type="compositionally biased region" description="Basic and acidic residues" evidence="2">
    <location>
        <begin position="976"/>
        <end position="985"/>
    </location>
</feature>
<feature type="signal peptide" evidence="3">
    <location>
        <begin position="1"/>
        <end position="17"/>
    </location>
</feature>
<reference evidence="6" key="1">
    <citation type="submission" date="2015-05" db="EMBL/GenBank/DDBJ databases">
        <authorList>
            <person name="Fogelqvist Johan"/>
        </authorList>
    </citation>
    <scope>NUCLEOTIDE SEQUENCE [LARGE SCALE GENOMIC DNA]</scope>
</reference>
<evidence type="ECO:0000313" key="6">
    <source>
        <dbReference type="Proteomes" id="UP000045706"/>
    </source>
</evidence>
<dbReference type="Gene3D" id="1.10.510.10">
    <property type="entry name" value="Transferase(Phosphotransferase) domain 1"/>
    <property type="match status" value="1"/>
</dbReference>
<feature type="region of interest" description="Disordered" evidence="2">
    <location>
        <begin position="552"/>
        <end position="1117"/>
    </location>
</feature>
<evidence type="ECO:0000256" key="2">
    <source>
        <dbReference type="SAM" id="MobiDB-lite"/>
    </source>
</evidence>
<feature type="domain" description="Nephrocystin 3-like N-terminal" evidence="4">
    <location>
        <begin position="285"/>
        <end position="440"/>
    </location>
</feature>
<feature type="compositionally biased region" description="Polar residues" evidence="2">
    <location>
        <begin position="682"/>
        <end position="701"/>
    </location>
</feature>
<dbReference type="SUPFAM" id="SSF56112">
    <property type="entry name" value="Protein kinase-like (PK-like)"/>
    <property type="match status" value="1"/>
</dbReference>
<keyword evidence="1" id="KW-0677">Repeat</keyword>
<dbReference type="InterPro" id="IPR027417">
    <property type="entry name" value="P-loop_NTPase"/>
</dbReference>
<protein>
    <recommendedName>
        <fullName evidence="4">Nephrocystin 3-like N-terminal domain-containing protein</fullName>
    </recommendedName>
</protein>
<keyword evidence="3" id="KW-0732">Signal</keyword>
<dbReference type="EMBL" id="CVQI01031718">
    <property type="protein sequence ID" value="CRK39162.1"/>
    <property type="molecule type" value="Genomic_DNA"/>
</dbReference>
<feature type="compositionally biased region" description="Polar residues" evidence="2">
    <location>
        <begin position="1021"/>
        <end position="1034"/>
    </location>
</feature>
<dbReference type="Proteomes" id="UP000045706">
    <property type="component" value="Unassembled WGS sequence"/>
</dbReference>
<accession>A0A0G4MY81</accession>
<dbReference type="InterPro" id="IPR011009">
    <property type="entry name" value="Kinase-like_dom_sf"/>
</dbReference>
<feature type="compositionally biased region" description="Polar residues" evidence="2">
    <location>
        <begin position="988"/>
        <end position="1006"/>
    </location>
</feature>
<organism evidence="5 6">
    <name type="scientific">Verticillium longisporum</name>
    <name type="common">Verticillium dahliae var. longisporum</name>
    <dbReference type="NCBI Taxonomy" id="100787"/>
    <lineage>
        <taxon>Eukaryota</taxon>
        <taxon>Fungi</taxon>
        <taxon>Dikarya</taxon>
        <taxon>Ascomycota</taxon>
        <taxon>Pezizomycotina</taxon>
        <taxon>Sordariomycetes</taxon>
        <taxon>Hypocreomycetidae</taxon>
        <taxon>Glomerellales</taxon>
        <taxon>Plectosphaerellaceae</taxon>
        <taxon>Verticillium</taxon>
    </lineage>
</organism>
<dbReference type="SUPFAM" id="SSF53474">
    <property type="entry name" value="alpha/beta-Hydrolases"/>
    <property type="match status" value="1"/>
</dbReference>
<dbReference type="SUPFAM" id="SSF52540">
    <property type="entry name" value="P-loop containing nucleoside triphosphate hydrolases"/>
    <property type="match status" value="1"/>
</dbReference>
<evidence type="ECO:0000256" key="1">
    <source>
        <dbReference type="ARBA" id="ARBA00022737"/>
    </source>
</evidence>
<feature type="compositionally biased region" description="Polar residues" evidence="2">
    <location>
        <begin position="552"/>
        <end position="561"/>
    </location>
</feature>
<dbReference type="PANTHER" id="PTHR48182">
    <property type="entry name" value="PROTEIN SERAC1"/>
    <property type="match status" value="1"/>
</dbReference>
<feature type="chain" id="PRO_5002567764" description="Nephrocystin 3-like N-terminal domain-containing protein" evidence="3">
    <location>
        <begin position="18"/>
        <end position="1117"/>
    </location>
</feature>
<feature type="compositionally biased region" description="Polar residues" evidence="2">
    <location>
        <begin position="652"/>
        <end position="664"/>
    </location>
</feature>
<dbReference type="Gene3D" id="3.40.50.300">
    <property type="entry name" value="P-loop containing nucleotide triphosphate hydrolases"/>
    <property type="match status" value="1"/>
</dbReference>
<dbReference type="PANTHER" id="PTHR48182:SF3">
    <property type="entry name" value="DUF676 DOMAIN-CONTAINING PROTEIN"/>
    <property type="match status" value="1"/>
</dbReference>
<feature type="compositionally biased region" description="Low complexity" evidence="2">
    <location>
        <begin position="726"/>
        <end position="735"/>
    </location>
</feature>
<proteinExistence type="predicted"/>
<gene>
    <name evidence="5" type="ORF">BN1723_000700</name>
</gene>
<feature type="compositionally biased region" description="Polar residues" evidence="2">
    <location>
        <begin position="888"/>
        <end position="899"/>
    </location>
</feature>
<feature type="compositionally biased region" description="Basic and acidic residues" evidence="2">
    <location>
        <begin position="1100"/>
        <end position="1117"/>
    </location>
</feature>
<dbReference type="InterPro" id="IPR052374">
    <property type="entry name" value="SERAC1"/>
</dbReference>